<evidence type="ECO:0000313" key="2">
    <source>
        <dbReference type="EMBL" id="KAK4171384.1"/>
    </source>
</evidence>
<dbReference type="AlphaFoldDB" id="A0AAN7A323"/>
<accession>A0AAN7A323</accession>
<evidence type="ECO:0000313" key="3">
    <source>
        <dbReference type="Proteomes" id="UP001302321"/>
    </source>
</evidence>
<dbReference type="Proteomes" id="UP001302321">
    <property type="component" value="Unassembled WGS sequence"/>
</dbReference>
<feature type="compositionally biased region" description="Polar residues" evidence="1">
    <location>
        <begin position="1"/>
        <end position="26"/>
    </location>
</feature>
<evidence type="ECO:0000256" key="1">
    <source>
        <dbReference type="SAM" id="MobiDB-lite"/>
    </source>
</evidence>
<protein>
    <submittedName>
        <fullName evidence="2">Uncharacterized protein</fullName>
    </submittedName>
</protein>
<proteinExistence type="predicted"/>
<feature type="region of interest" description="Disordered" evidence="1">
    <location>
        <begin position="95"/>
        <end position="120"/>
    </location>
</feature>
<keyword evidence="3" id="KW-1185">Reference proteome</keyword>
<gene>
    <name evidence="2" type="ORF">QBC36DRAFT_340082</name>
</gene>
<reference evidence="2" key="1">
    <citation type="journal article" date="2023" name="Mol. Phylogenet. Evol.">
        <title>Genome-scale phylogeny and comparative genomics of the fungal order Sordariales.</title>
        <authorList>
            <person name="Hensen N."/>
            <person name="Bonometti L."/>
            <person name="Westerberg I."/>
            <person name="Brannstrom I.O."/>
            <person name="Guillou S."/>
            <person name="Cros-Aarteil S."/>
            <person name="Calhoun S."/>
            <person name="Haridas S."/>
            <person name="Kuo A."/>
            <person name="Mondo S."/>
            <person name="Pangilinan J."/>
            <person name="Riley R."/>
            <person name="LaButti K."/>
            <person name="Andreopoulos B."/>
            <person name="Lipzen A."/>
            <person name="Chen C."/>
            <person name="Yan M."/>
            <person name="Daum C."/>
            <person name="Ng V."/>
            <person name="Clum A."/>
            <person name="Steindorff A."/>
            <person name="Ohm R.A."/>
            <person name="Martin F."/>
            <person name="Silar P."/>
            <person name="Natvig D.O."/>
            <person name="Lalanne C."/>
            <person name="Gautier V."/>
            <person name="Ament-Velasquez S.L."/>
            <person name="Kruys A."/>
            <person name="Hutchinson M.I."/>
            <person name="Powell A.J."/>
            <person name="Barry K."/>
            <person name="Miller A.N."/>
            <person name="Grigoriev I.V."/>
            <person name="Debuchy R."/>
            <person name="Gladieux P."/>
            <person name="Hiltunen Thoren M."/>
            <person name="Johannesson H."/>
        </authorList>
    </citation>
    <scope>NUCLEOTIDE SEQUENCE</scope>
    <source>
        <strain evidence="2">CBS 892.96</strain>
    </source>
</reference>
<comment type="caution">
    <text evidence="2">The sequence shown here is derived from an EMBL/GenBank/DDBJ whole genome shotgun (WGS) entry which is preliminary data.</text>
</comment>
<feature type="region of interest" description="Disordered" evidence="1">
    <location>
        <begin position="1"/>
        <end position="29"/>
    </location>
</feature>
<dbReference type="EMBL" id="MU866573">
    <property type="protein sequence ID" value="KAK4171384.1"/>
    <property type="molecule type" value="Genomic_DNA"/>
</dbReference>
<name>A0AAN7A323_9PEZI</name>
<sequence length="120" mass="12669">MKDSQEAINKSGTSSVPSPSAGTSHKGSFLSTGSTFLTSELPESGLSSGHDCHHGLSAIADRDSFNGPNDATAALYQNHIPLTWSTYQLSYAFTSSTQPDQEPRSSHLTALPFCLPTHAS</sequence>
<organism evidence="2 3">
    <name type="scientific">Triangularia setosa</name>
    <dbReference type="NCBI Taxonomy" id="2587417"/>
    <lineage>
        <taxon>Eukaryota</taxon>
        <taxon>Fungi</taxon>
        <taxon>Dikarya</taxon>
        <taxon>Ascomycota</taxon>
        <taxon>Pezizomycotina</taxon>
        <taxon>Sordariomycetes</taxon>
        <taxon>Sordariomycetidae</taxon>
        <taxon>Sordariales</taxon>
        <taxon>Podosporaceae</taxon>
        <taxon>Triangularia</taxon>
    </lineage>
</organism>
<reference evidence="2" key="2">
    <citation type="submission" date="2023-05" db="EMBL/GenBank/DDBJ databases">
        <authorList>
            <consortium name="Lawrence Berkeley National Laboratory"/>
            <person name="Steindorff A."/>
            <person name="Hensen N."/>
            <person name="Bonometti L."/>
            <person name="Westerberg I."/>
            <person name="Brannstrom I.O."/>
            <person name="Guillou S."/>
            <person name="Cros-Aarteil S."/>
            <person name="Calhoun S."/>
            <person name="Haridas S."/>
            <person name="Kuo A."/>
            <person name="Mondo S."/>
            <person name="Pangilinan J."/>
            <person name="Riley R."/>
            <person name="Labutti K."/>
            <person name="Andreopoulos B."/>
            <person name="Lipzen A."/>
            <person name="Chen C."/>
            <person name="Yanf M."/>
            <person name="Daum C."/>
            <person name="Ng V."/>
            <person name="Clum A."/>
            <person name="Ohm R."/>
            <person name="Martin F."/>
            <person name="Silar P."/>
            <person name="Natvig D."/>
            <person name="Lalanne C."/>
            <person name="Gautier V."/>
            <person name="Ament-Velasquez S.L."/>
            <person name="Kruys A."/>
            <person name="Hutchinson M.I."/>
            <person name="Powell A.J."/>
            <person name="Barry K."/>
            <person name="Miller A.N."/>
            <person name="Grigoriev I.V."/>
            <person name="Debuchy R."/>
            <person name="Gladieux P."/>
            <person name="Thoren M.H."/>
            <person name="Johannesson H."/>
        </authorList>
    </citation>
    <scope>NUCLEOTIDE SEQUENCE</scope>
    <source>
        <strain evidence="2">CBS 892.96</strain>
    </source>
</reference>